<feature type="chain" id="PRO_5001598729" evidence="3">
    <location>
        <begin position="20"/>
        <end position="260"/>
    </location>
</feature>
<dbReference type="PANTHER" id="PTHR11240">
    <property type="entry name" value="RIBONUCLEASE T2"/>
    <property type="match status" value="1"/>
</dbReference>
<dbReference type="GO" id="GO:0004521">
    <property type="term" value="F:RNA endonuclease activity"/>
    <property type="evidence" value="ECO:0000318"/>
    <property type="project" value="GO_Central"/>
</dbReference>
<dbReference type="InParanoid" id="A0A061FYQ9"/>
<sequence length="260" mass="29668">MHNCLLLLAALVFLPFTVGQAPFDLYKLSLRWPPSECNIGQLKCTPTVLNYWVIHGIWPTYENNTAVPKYDKTNNPCTHNPTKENQIQAKLSSIKNTLTQFWPSLRNYADDNTNLKDWIHEWKFHGQCSDYPTDPLSYFNSALSLRRKNDLAGTRIQPREEPYQAKEIVDAVKQILGATPEITCNTHRPSGMIQLREVRMCFKRAKPPTEPRDCPIQFSGTCNKESDHIRVPPAPSPGHSQVPWLPINIFLLAFCLGIVI</sequence>
<dbReference type="SUPFAM" id="SSF55895">
    <property type="entry name" value="Ribonuclease Rh-like"/>
    <property type="match status" value="1"/>
</dbReference>
<comment type="similarity">
    <text evidence="1 2">Belongs to the RNase T2 family.</text>
</comment>
<feature type="signal peptide" evidence="3">
    <location>
        <begin position="1"/>
        <end position="19"/>
    </location>
</feature>
<proteinExistence type="inferred from homology"/>
<dbReference type="GO" id="GO:0006401">
    <property type="term" value="P:RNA catabolic process"/>
    <property type="evidence" value="ECO:0000318"/>
    <property type="project" value="GO_Central"/>
</dbReference>
<dbReference type="Pfam" id="PF00445">
    <property type="entry name" value="Ribonuclease_T2"/>
    <property type="match status" value="1"/>
</dbReference>
<reference evidence="4 5" key="1">
    <citation type="journal article" date="2013" name="Genome Biol.">
        <title>The genome sequence of the most widely cultivated cacao type and its use to identify candidate genes regulating pod color.</title>
        <authorList>
            <person name="Motamayor J.C."/>
            <person name="Mockaitis K."/>
            <person name="Schmutz J."/>
            <person name="Haiminen N."/>
            <person name="Iii D.L."/>
            <person name="Cornejo O."/>
            <person name="Findley S.D."/>
            <person name="Zheng P."/>
            <person name="Utro F."/>
            <person name="Royaert S."/>
            <person name="Saski C."/>
            <person name="Jenkins J."/>
            <person name="Podicheti R."/>
            <person name="Zhao M."/>
            <person name="Scheffler B.E."/>
            <person name="Stack J.C."/>
            <person name="Feltus F.A."/>
            <person name="Mustiga G.M."/>
            <person name="Amores F."/>
            <person name="Phillips W."/>
            <person name="Marelli J.P."/>
            <person name="May G.D."/>
            <person name="Shapiro H."/>
            <person name="Ma J."/>
            <person name="Bustamante C.D."/>
            <person name="Schnell R.J."/>
            <person name="Main D."/>
            <person name="Gilbert D."/>
            <person name="Parida L."/>
            <person name="Kuhn D.N."/>
        </authorList>
    </citation>
    <scope>NUCLEOTIDE SEQUENCE [LARGE SCALE GENOMIC DNA]</scope>
    <source>
        <strain evidence="5">cv. Matina 1-6</strain>
    </source>
</reference>
<accession>A0A061FYQ9</accession>
<dbReference type="GO" id="GO:0033897">
    <property type="term" value="F:ribonuclease T2 activity"/>
    <property type="evidence" value="ECO:0007669"/>
    <property type="project" value="InterPro"/>
</dbReference>
<keyword evidence="5" id="KW-1185">Reference proteome</keyword>
<evidence type="ECO:0000256" key="2">
    <source>
        <dbReference type="RuleBase" id="RU004328"/>
    </source>
</evidence>
<evidence type="ECO:0000313" key="5">
    <source>
        <dbReference type="Proteomes" id="UP000026915"/>
    </source>
</evidence>
<dbReference type="Gramene" id="EOY19954">
    <property type="protein sequence ID" value="EOY19954"/>
    <property type="gene ID" value="TCM_045357"/>
</dbReference>
<dbReference type="HOGENOM" id="CLU_069912_3_0_1"/>
<dbReference type="GO" id="GO:0005576">
    <property type="term" value="C:extracellular region"/>
    <property type="evidence" value="ECO:0000318"/>
    <property type="project" value="GO_Central"/>
</dbReference>
<evidence type="ECO:0000313" key="4">
    <source>
        <dbReference type="EMBL" id="EOY19954.1"/>
    </source>
</evidence>
<organism evidence="4 5">
    <name type="scientific">Theobroma cacao</name>
    <name type="common">Cacao</name>
    <name type="synonym">Cocoa</name>
    <dbReference type="NCBI Taxonomy" id="3641"/>
    <lineage>
        <taxon>Eukaryota</taxon>
        <taxon>Viridiplantae</taxon>
        <taxon>Streptophyta</taxon>
        <taxon>Embryophyta</taxon>
        <taxon>Tracheophyta</taxon>
        <taxon>Spermatophyta</taxon>
        <taxon>Magnoliopsida</taxon>
        <taxon>eudicotyledons</taxon>
        <taxon>Gunneridae</taxon>
        <taxon>Pentapetalae</taxon>
        <taxon>rosids</taxon>
        <taxon>malvids</taxon>
        <taxon>Malvales</taxon>
        <taxon>Malvaceae</taxon>
        <taxon>Byttnerioideae</taxon>
        <taxon>Theobroma</taxon>
    </lineage>
</organism>
<protein>
    <submittedName>
        <fullName evidence="4">Ribonuclease 2, putative</fullName>
    </submittedName>
</protein>
<evidence type="ECO:0000256" key="1">
    <source>
        <dbReference type="ARBA" id="ARBA00007469"/>
    </source>
</evidence>
<dbReference type="Gene3D" id="3.90.730.10">
    <property type="entry name" value="Ribonuclease T2-like"/>
    <property type="match status" value="1"/>
</dbReference>
<dbReference type="OMA" id="CKDPLTN"/>
<dbReference type="InterPro" id="IPR001568">
    <property type="entry name" value="RNase_T2-like"/>
</dbReference>
<dbReference type="eggNOG" id="KOG1642">
    <property type="taxonomic scope" value="Eukaryota"/>
</dbReference>
<keyword evidence="3" id="KW-0732">Signal</keyword>
<dbReference type="Proteomes" id="UP000026915">
    <property type="component" value="Chromosome 10"/>
</dbReference>
<name>A0A061FYQ9_THECC</name>
<dbReference type="PANTHER" id="PTHR11240:SF46">
    <property type="entry name" value="INTRACELLULAR RIBONUCLEASE LX-LIKE"/>
    <property type="match status" value="1"/>
</dbReference>
<evidence type="ECO:0000256" key="3">
    <source>
        <dbReference type="SAM" id="SignalP"/>
    </source>
</evidence>
<dbReference type="InterPro" id="IPR036430">
    <property type="entry name" value="RNase_T2-like_sf"/>
</dbReference>
<dbReference type="GO" id="GO:0003723">
    <property type="term" value="F:RNA binding"/>
    <property type="evidence" value="ECO:0007669"/>
    <property type="project" value="InterPro"/>
</dbReference>
<dbReference type="AlphaFoldDB" id="A0A061FYQ9"/>
<dbReference type="EMBL" id="CM001888">
    <property type="protein sequence ID" value="EOY19954.1"/>
    <property type="molecule type" value="Genomic_DNA"/>
</dbReference>
<gene>
    <name evidence="4" type="ORF">TCM_045357</name>
</gene>